<comment type="caution">
    <text evidence="2">The sequence shown here is derived from an EMBL/GenBank/DDBJ whole genome shotgun (WGS) entry which is preliminary data.</text>
</comment>
<sequence>MVSAFLGSILAAGGLIGSVFMSRKSDTNPAMELGSKILPLLIASLVVGWSTYECFDALMRQVQGDMFEDFLVIEMGEVGGEEADSVESTETAAVGREAGNNHGPEMGSTHFMSPVVYSRDAAGRV</sequence>
<keyword evidence="3" id="KW-1185">Reference proteome</keyword>
<protein>
    <submittedName>
        <fullName evidence="2">Uncharacterized protein</fullName>
    </submittedName>
</protein>
<feature type="region of interest" description="Disordered" evidence="1">
    <location>
        <begin position="81"/>
        <end position="105"/>
    </location>
</feature>
<dbReference type="Proteomes" id="UP001285441">
    <property type="component" value="Unassembled WGS sequence"/>
</dbReference>
<gene>
    <name evidence="2" type="ORF">B0H63DRAFT_445053</name>
</gene>
<evidence type="ECO:0000256" key="1">
    <source>
        <dbReference type="SAM" id="MobiDB-lite"/>
    </source>
</evidence>
<organism evidence="2 3">
    <name type="scientific">Podospora didyma</name>
    <dbReference type="NCBI Taxonomy" id="330526"/>
    <lineage>
        <taxon>Eukaryota</taxon>
        <taxon>Fungi</taxon>
        <taxon>Dikarya</taxon>
        <taxon>Ascomycota</taxon>
        <taxon>Pezizomycotina</taxon>
        <taxon>Sordariomycetes</taxon>
        <taxon>Sordariomycetidae</taxon>
        <taxon>Sordariales</taxon>
        <taxon>Podosporaceae</taxon>
        <taxon>Podospora</taxon>
    </lineage>
</organism>
<name>A0AAE0U912_9PEZI</name>
<dbReference type="AlphaFoldDB" id="A0AAE0U912"/>
<evidence type="ECO:0000313" key="2">
    <source>
        <dbReference type="EMBL" id="KAK3394974.1"/>
    </source>
</evidence>
<accession>A0AAE0U912</accession>
<reference evidence="2" key="2">
    <citation type="submission" date="2023-06" db="EMBL/GenBank/DDBJ databases">
        <authorList>
            <consortium name="Lawrence Berkeley National Laboratory"/>
            <person name="Haridas S."/>
            <person name="Hensen N."/>
            <person name="Bonometti L."/>
            <person name="Westerberg I."/>
            <person name="Brannstrom I.O."/>
            <person name="Guillou S."/>
            <person name="Cros-Aarteil S."/>
            <person name="Calhoun S."/>
            <person name="Kuo A."/>
            <person name="Mondo S."/>
            <person name="Pangilinan J."/>
            <person name="Riley R."/>
            <person name="LaButti K."/>
            <person name="Andreopoulos B."/>
            <person name="Lipzen A."/>
            <person name="Chen C."/>
            <person name="Yanf M."/>
            <person name="Daum C."/>
            <person name="Ng V."/>
            <person name="Clum A."/>
            <person name="Steindorff A."/>
            <person name="Ohm R."/>
            <person name="Martin F."/>
            <person name="Silar P."/>
            <person name="Natvig D."/>
            <person name="Lalanne C."/>
            <person name="Gautier V."/>
            <person name="Ament-velasquez S.L."/>
            <person name="Kruys A."/>
            <person name="Hutchinson M.I."/>
            <person name="Powell A.J."/>
            <person name="Barry K."/>
            <person name="Miller A.N."/>
            <person name="Grigoriev I.V."/>
            <person name="Debuchy R."/>
            <person name="Gladieux P."/>
            <person name="Thoren M.H."/>
            <person name="Johannesson H."/>
        </authorList>
    </citation>
    <scope>NUCLEOTIDE SEQUENCE</scope>
    <source>
        <strain evidence="2">CBS 232.78</strain>
    </source>
</reference>
<reference evidence="2" key="1">
    <citation type="journal article" date="2023" name="Mol. Phylogenet. Evol.">
        <title>Genome-scale phylogeny and comparative genomics of the fungal order Sordariales.</title>
        <authorList>
            <person name="Hensen N."/>
            <person name="Bonometti L."/>
            <person name="Westerberg I."/>
            <person name="Brannstrom I.O."/>
            <person name="Guillou S."/>
            <person name="Cros-Aarteil S."/>
            <person name="Calhoun S."/>
            <person name="Haridas S."/>
            <person name="Kuo A."/>
            <person name="Mondo S."/>
            <person name="Pangilinan J."/>
            <person name="Riley R."/>
            <person name="LaButti K."/>
            <person name="Andreopoulos B."/>
            <person name="Lipzen A."/>
            <person name="Chen C."/>
            <person name="Yan M."/>
            <person name="Daum C."/>
            <person name="Ng V."/>
            <person name="Clum A."/>
            <person name="Steindorff A."/>
            <person name="Ohm R.A."/>
            <person name="Martin F."/>
            <person name="Silar P."/>
            <person name="Natvig D.O."/>
            <person name="Lalanne C."/>
            <person name="Gautier V."/>
            <person name="Ament-Velasquez S.L."/>
            <person name="Kruys A."/>
            <person name="Hutchinson M.I."/>
            <person name="Powell A.J."/>
            <person name="Barry K."/>
            <person name="Miller A.N."/>
            <person name="Grigoriev I.V."/>
            <person name="Debuchy R."/>
            <person name="Gladieux P."/>
            <person name="Hiltunen Thoren M."/>
            <person name="Johannesson H."/>
        </authorList>
    </citation>
    <scope>NUCLEOTIDE SEQUENCE</scope>
    <source>
        <strain evidence="2">CBS 232.78</strain>
    </source>
</reference>
<evidence type="ECO:0000313" key="3">
    <source>
        <dbReference type="Proteomes" id="UP001285441"/>
    </source>
</evidence>
<dbReference type="EMBL" id="JAULSW010000001">
    <property type="protein sequence ID" value="KAK3394974.1"/>
    <property type="molecule type" value="Genomic_DNA"/>
</dbReference>
<proteinExistence type="predicted"/>